<evidence type="ECO:0000313" key="2">
    <source>
        <dbReference type="Proteomes" id="UP000234681"/>
    </source>
</evidence>
<accession>A6JGZ1</accession>
<dbReference type="Proteomes" id="UP000234681">
    <property type="component" value="Chromosome 13"/>
</dbReference>
<dbReference type="EMBL" id="CH473985">
    <property type="protein sequence ID" value="EDL94997.1"/>
    <property type="molecule type" value="Genomic_DNA"/>
</dbReference>
<protein>
    <submittedName>
        <fullName evidence="1">RCG20438</fullName>
    </submittedName>
</protein>
<dbReference type="AlphaFoldDB" id="A6JGZ1"/>
<proteinExistence type="predicted"/>
<organism evidence="1 2">
    <name type="scientific">Rattus norvegicus</name>
    <name type="common">Rat</name>
    <dbReference type="NCBI Taxonomy" id="10116"/>
    <lineage>
        <taxon>Eukaryota</taxon>
        <taxon>Metazoa</taxon>
        <taxon>Chordata</taxon>
        <taxon>Craniata</taxon>
        <taxon>Vertebrata</taxon>
        <taxon>Euteleostomi</taxon>
        <taxon>Mammalia</taxon>
        <taxon>Eutheria</taxon>
        <taxon>Euarchontoglires</taxon>
        <taxon>Glires</taxon>
        <taxon>Rodentia</taxon>
        <taxon>Myomorpha</taxon>
        <taxon>Muroidea</taxon>
        <taxon>Muridae</taxon>
        <taxon>Murinae</taxon>
        <taxon>Rattus</taxon>
    </lineage>
</organism>
<sequence length="40" mass="4534">MARVCFLETMLFCPRLTVHRAFISEPGVVLFRCLSCTTLA</sequence>
<evidence type="ECO:0000313" key="1">
    <source>
        <dbReference type="EMBL" id="EDL94997.1"/>
    </source>
</evidence>
<gene>
    <name evidence="1" type="ORF">rCG_20438</name>
</gene>
<reference evidence="2" key="1">
    <citation type="submission" date="2005-09" db="EMBL/GenBank/DDBJ databases">
        <authorList>
            <person name="Mural R.J."/>
            <person name="Li P.W."/>
            <person name="Adams M.D."/>
            <person name="Amanatides P.G."/>
            <person name="Baden-Tillson H."/>
            <person name="Barnstead M."/>
            <person name="Chin S.H."/>
            <person name="Dew I."/>
            <person name="Evans C.A."/>
            <person name="Ferriera S."/>
            <person name="Flanigan M."/>
            <person name="Fosler C."/>
            <person name="Glodek A."/>
            <person name="Gu Z."/>
            <person name="Holt R.A."/>
            <person name="Jennings D."/>
            <person name="Kraft C.L."/>
            <person name="Lu F."/>
            <person name="Nguyen T."/>
            <person name="Nusskern D.R."/>
            <person name="Pfannkoch C.M."/>
            <person name="Sitter C."/>
            <person name="Sutton G.G."/>
            <person name="Venter J.C."/>
            <person name="Wang Z."/>
            <person name="Woodage T."/>
            <person name="Zheng X.H."/>
            <person name="Zhong F."/>
        </authorList>
    </citation>
    <scope>NUCLEOTIDE SEQUENCE [LARGE SCALE GENOMIC DNA]</scope>
    <source>
        <strain>BN</strain>
        <strain evidence="2">Sprague-Dawley</strain>
    </source>
</reference>
<name>A6JGZ1_RAT</name>